<feature type="transmembrane region" description="Helical" evidence="2">
    <location>
        <begin position="42"/>
        <end position="61"/>
    </location>
</feature>
<name>A0ABW7YRE3_9ACTN</name>
<evidence type="ECO:0000313" key="4">
    <source>
        <dbReference type="Proteomes" id="UP001612741"/>
    </source>
</evidence>
<keyword evidence="2" id="KW-0812">Transmembrane</keyword>
<keyword evidence="4" id="KW-1185">Reference proteome</keyword>
<accession>A0ABW7YRE3</accession>
<protein>
    <recommendedName>
        <fullName evidence="5">Secreted protein</fullName>
    </recommendedName>
</protein>
<evidence type="ECO:0008006" key="5">
    <source>
        <dbReference type="Google" id="ProtNLM"/>
    </source>
</evidence>
<reference evidence="3 4" key="1">
    <citation type="submission" date="2024-10" db="EMBL/GenBank/DDBJ databases">
        <title>The Natural Products Discovery Center: Release of the First 8490 Sequenced Strains for Exploring Actinobacteria Biosynthetic Diversity.</title>
        <authorList>
            <person name="Kalkreuter E."/>
            <person name="Kautsar S.A."/>
            <person name="Yang D."/>
            <person name="Bader C.D."/>
            <person name="Teijaro C.N."/>
            <person name="Fluegel L."/>
            <person name="Davis C.M."/>
            <person name="Simpson J.R."/>
            <person name="Lauterbach L."/>
            <person name="Steele A.D."/>
            <person name="Gui C."/>
            <person name="Meng S."/>
            <person name="Li G."/>
            <person name="Viehrig K."/>
            <person name="Ye F."/>
            <person name="Su P."/>
            <person name="Kiefer A.F."/>
            <person name="Nichols A."/>
            <person name="Cepeda A.J."/>
            <person name="Yan W."/>
            <person name="Fan B."/>
            <person name="Jiang Y."/>
            <person name="Adhikari A."/>
            <person name="Zheng C.-J."/>
            <person name="Schuster L."/>
            <person name="Cowan T.M."/>
            <person name="Smanski M.J."/>
            <person name="Chevrette M.G."/>
            <person name="De Carvalho L.P.S."/>
            <person name="Shen B."/>
        </authorList>
    </citation>
    <scope>NUCLEOTIDE SEQUENCE [LARGE SCALE GENOMIC DNA]</scope>
    <source>
        <strain evidence="3 4">NPDC050545</strain>
    </source>
</reference>
<evidence type="ECO:0000313" key="3">
    <source>
        <dbReference type="EMBL" id="MFI6498272.1"/>
    </source>
</evidence>
<comment type="caution">
    <text evidence="3">The sequence shown here is derived from an EMBL/GenBank/DDBJ whole genome shotgun (WGS) entry which is preliminary data.</text>
</comment>
<proteinExistence type="predicted"/>
<evidence type="ECO:0000256" key="2">
    <source>
        <dbReference type="SAM" id="Phobius"/>
    </source>
</evidence>
<keyword evidence="2" id="KW-1133">Transmembrane helix</keyword>
<organism evidence="3 4">
    <name type="scientific">Nonomuraea typhae</name>
    <dbReference type="NCBI Taxonomy" id="2603600"/>
    <lineage>
        <taxon>Bacteria</taxon>
        <taxon>Bacillati</taxon>
        <taxon>Actinomycetota</taxon>
        <taxon>Actinomycetes</taxon>
        <taxon>Streptosporangiales</taxon>
        <taxon>Streptosporangiaceae</taxon>
        <taxon>Nonomuraea</taxon>
    </lineage>
</organism>
<dbReference type="Proteomes" id="UP001612741">
    <property type="component" value="Unassembled WGS sequence"/>
</dbReference>
<gene>
    <name evidence="3" type="ORF">ACIBG2_12840</name>
</gene>
<feature type="region of interest" description="Disordered" evidence="1">
    <location>
        <begin position="1"/>
        <end position="34"/>
    </location>
</feature>
<dbReference type="EMBL" id="JBITGY010000003">
    <property type="protein sequence ID" value="MFI6498272.1"/>
    <property type="molecule type" value="Genomic_DNA"/>
</dbReference>
<feature type="transmembrane region" description="Helical" evidence="2">
    <location>
        <begin position="255"/>
        <end position="274"/>
    </location>
</feature>
<sequence>MTITQPAQSAPPVPAPAGGGVPAPVPAAPPERRRSVPGRIRTLTLAAVVSLGLLFGLLALGSASARDALRVIGHDDGPQVVATAGLYFGLSDMDARVADVLLMGSEYGGRRDEALAQYERRRTEANQALLDAFELAAGDHAERLTIQSVLDGLGRYERLAGQALLLNSQSGHAAGTPPDAVLRVYRQATDLMRLELLPKAYNLTLESGTIVNRTHDTESGAIGLFIAGLLAVLALTGVLLLLLQRFLAAAFRRRLAPALLAATVLTVLGGVGGVSTLGAELNAITAAKRDGFDSMLAVARGRAVANSLHADQARYLLDPARADTYEHAFLDKSQSLIYAYGGNVEKYHETLAQNEPIQLGLLGEERTGMGPVFDAYRRFQEADGRMRTLAASGQAAQAVSAKLGELGTSFAAFDKVLLARGEQSQAAFTRAVAGGDGALDTMWRWAPWALVAAAGLVGAGVWPRLREYR</sequence>
<feature type="transmembrane region" description="Helical" evidence="2">
    <location>
        <begin position="221"/>
        <end position="243"/>
    </location>
</feature>
<keyword evidence="2" id="KW-0472">Membrane</keyword>
<dbReference type="RefSeq" id="WP_397081528.1">
    <property type="nucleotide sequence ID" value="NZ_JBITGY010000003.1"/>
</dbReference>
<evidence type="ECO:0000256" key="1">
    <source>
        <dbReference type="SAM" id="MobiDB-lite"/>
    </source>
</evidence>